<evidence type="ECO:0000313" key="1">
    <source>
        <dbReference type="EMBL" id="CAI6343979.1"/>
    </source>
</evidence>
<name>A0AAV0VIC5_9HEMI</name>
<dbReference type="AlphaFoldDB" id="A0AAV0VIC5"/>
<reference evidence="1 2" key="1">
    <citation type="submission" date="2023-01" db="EMBL/GenBank/DDBJ databases">
        <authorList>
            <person name="Whitehead M."/>
        </authorList>
    </citation>
    <scope>NUCLEOTIDE SEQUENCE [LARGE SCALE GENOMIC DNA]</scope>
</reference>
<dbReference type="Proteomes" id="UP001160148">
    <property type="component" value="Unassembled WGS sequence"/>
</dbReference>
<sequence length="106" mass="11868">MTFGKTAWRWHALRVRKAATAWQDRQPEGCRADAHPSDDVSSACSWGPGTHVLGWGRGHKATHDKRLRPTANAVATPVEVRVEVDVEEVAVTALIDRDVRVLYHYI</sequence>
<organism evidence="1 2">
    <name type="scientific">Macrosiphum euphorbiae</name>
    <name type="common">potato aphid</name>
    <dbReference type="NCBI Taxonomy" id="13131"/>
    <lineage>
        <taxon>Eukaryota</taxon>
        <taxon>Metazoa</taxon>
        <taxon>Ecdysozoa</taxon>
        <taxon>Arthropoda</taxon>
        <taxon>Hexapoda</taxon>
        <taxon>Insecta</taxon>
        <taxon>Pterygota</taxon>
        <taxon>Neoptera</taxon>
        <taxon>Paraneoptera</taxon>
        <taxon>Hemiptera</taxon>
        <taxon>Sternorrhyncha</taxon>
        <taxon>Aphidomorpha</taxon>
        <taxon>Aphidoidea</taxon>
        <taxon>Aphididae</taxon>
        <taxon>Macrosiphini</taxon>
        <taxon>Macrosiphum</taxon>
    </lineage>
</organism>
<accession>A0AAV0VIC5</accession>
<proteinExistence type="predicted"/>
<comment type="caution">
    <text evidence="1">The sequence shown here is derived from an EMBL/GenBank/DDBJ whole genome shotgun (WGS) entry which is preliminary data.</text>
</comment>
<keyword evidence="2" id="KW-1185">Reference proteome</keyword>
<dbReference type="EMBL" id="CARXXK010000001">
    <property type="protein sequence ID" value="CAI6343979.1"/>
    <property type="molecule type" value="Genomic_DNA"/>
</dbReference>
<evidence type="ECO:0000313" key="2">
    <source>
        <dbReference type="Proteomes" id="UP001160148"/>
    </source>
</evidence>
<protein>
    <submittedName>
        <fullName evidence="1">Uncharacterized protein</fullName>
    </submittedName>
</protein>
<gene>
    <name evidence="1" type="ORF">MEUPH1_LOCUS1170</name>
</gene>